<dbReference type="Gene3D" id="3.40.50.2300">
    <property type="match status" value="2"/>
</dbReference>
<evidence type="ECO:0000256" key="1">
    <source>
        <dbReference type="ARBA" id="ARBA00023015"/>
    </source>
</evidence>
<dbReference type="Pfam" id="PF13377">
    <property type="entry name" value="Peripla_BP_3"/>
    <property type="match status" value="1"/>
</dbReference>
<dbReference type="SUPFAM" id="SSF47413">
    <property type="entry name" value="lambda repressor-like DNA-binding domains"/>
    <property type="match status" value="1"/>
</dbReference>
<evidence type="ECO:0000259" key="4">
    <source>
        <dbReference type="PROSITE" id="PS50932"/>
    </source>
</evidence>
<dbReference type="OrthoDB" id="9768806at2"/>
<dbReference type="Pfam" id="PF00356">
    <property type="entry name" value="LacI"/>
    <property type="match status" value="1"/>
</dbReference>
<reference evidence="5 6" key="1">
    <citation type="submission" date="2017-04" db="EMBL/GenBank/DDBJ databases">
        <title>A new member of the family Flavobacteriaceae isolated from ascidians.</title>
        <authorList>
            <person name="Chen L."/>
        </authorList>
    </citation>
    <scope>NUCLEOTIDE SEQUENCE [LARGE SCALE GENOMIC DNA]</scope>
    <source>
        <strain evidence="5 6">HQA918</strain>
    </source>
</reference>
<feature type="domain" description="HTH lacI-type" evidence="4">
    <location>
        <begin position="4"/>
        <end position="58"/>
    </location>
</feature>
<accession>A0A2A4GDD8</accession>
<dbReference type="PANTHER" id="PTHR30146:SF109">
    <property type="entry name" value="HTH-TYPE TRANSCRIPTIONAL REGULATOR GALS"/>
    <property type="match status" value="1"/>
</dbReference>
<keyword evidence="2" id="KW-0238">DNA-binding</keyword>
<dbReference type="SUPFAM" id="SSF53822">
    <property type="entry name" value="Periplasmic binding protein-like I"/>
    <property type="match status" value="1"/>
</dbReference>
<keyword evidence="1" id="KW-0805">Transcription regulation</keyword>
<dbReference type="CDD" id="cd01392">
    <property type="entry name" value="HTH_LacI"/>
    <property type="match status" value="1"/>
</dbReference>
<dbReference type="AlphaFoldDB" id="A0A2A4GDD8"/>
<evidence type="ECO:0000256" key="3">
    <source>
        <dbReference type="ARBA" id="ARBA00023163"/>
    </source>
</evidence>
<dbReference type="InterPro" id="IPR046335">
    <property type="entry name" value="LacI/GalR-like_sensor"/>
</dbReference>
<dbReference type="PROSITE" id="PS50932">
    <property type="entry name" value="HTH_LACI_2"/>
    <property type="match status" value="1"/>
</dbReference>
<dbReference type="CDD" id="cd06267">
    <property type="entry name" value="PBP1_LacI_sugar_binding-like"/>
    <property type="match status" value="1"/>
</dbReference>
<dbReference type="PANTHER" id="PTHR30146">
    <property type="entry name" value="LACI-RELATED TRANSCRIPTIONAL REPRESSOR"/>
    <property type="match status" value="1"/>
</dbReference>
<protein>
    <recommendedName>
        <fullName evidence="4">HTH lacI-type domain-containing protein</fullName>
    </recommendedName>
</protein>
<dbReference type="GO" id="GO:0003700">
    <property type="term" value="F:DNA-binding transcription factor activity"/>
    <property type="evidence" value="ECO:0007669"/>
    <property type="project" value="TreeGrafter"/>
</dbReference>
<dbReference type="RefSeq" id="WP_097441325.1">
    <property type="nucleotide sequence ID" value="NZ_NBWU01000001.1"/>
</dbReference>
<keyword evidence="6" id="KW-1185">Reference proteome</keyword>
<proteinExistence type="predicted"/>
<comment type="caution">
    <text evidence="5">The sequence shown here is derived from an EMBL/GenBank/DDBJ whole genome shotgun (WGS) entry which is preliminary data.</text>
</comment>
<sequence length="336" mass="37172">MPKMTQKDIAAHFGVSVSTVSKALKDSYEIGAEMRHAIQAYAREHHYQPNILAKNLRNKQTGTIGVVVPNILNYFFTQVFAGIEKVADARGFSIVSCISDESYDKEVKTMGVLNSGMVDGVIISLAKETQQKGAFTHIQEVLEGGTPLTMIDRVENSIVCDKVIVDDFRAGYTATKHFLDKAKKPVALVSTIQGSSVGNLRLQGYKRALKEVGMPFEAKWVVPVGKDDDLEILLNLLLANQDLQGIICLDEISAIETLHILKRKKRNIPEEIGVIGFTDGRLSKYVSPALTTVSQHGKYIGETAAHMLIDRIQGKARETYETRMVETHLVVRESTL</sequence>
<dbReference type="Proteomes" id="UP000219559">
    <property type="component" value="Unassembled WGS sequence"/>
</dbReference>
<dbReference type="InterPro" id="IPR028082">
    <property type="entry name" value="Peripla_BP_I"/>
</dbReference>
<name>A0A2A4GDD8_9FLAO</name>
<organism evidence="5 6">
    <name type="scientific">Sediminicola luteus</name>
    <dbReference type="NCBI Taxonomy" id="319238"/>
    <lineage>
        <taxon>Bacteria</taxon>
        <taxon>Pseudomonadati</taxon>
        <taxon>Bacteroidota</taxon>
        <taxon>Flavobacteriia</taxon>
        <taxon>Flavobacteriales</taxon>
        <taxon>Flavobacteriaceae</taxon>
        <taxon>Sediminicola</taxon>
    </lineage>
</organism>
<dbReference type="SMART" id="SM00354">
    <property type="entry name" value="HTH_LACI"/>
    <property type="match status" value="1"/>
</dbReference>
<gene>
    <name evidence="5" type="ORF">B7P33_00365</name>
</gene>
<evidence type="ECO:0000313" key="6">
    <source>
        <dbReference type="Proteomes" id="UP000219559"/>
    </source>
</evidence>
<dbReference type="InterPro" id="IPR000843">
    <property type="entry name" value="HTH_LacI"/>
</dbReference>
<dbReference type="Gene3D" id="1.10.260.40">
    <property type="entry name" value="lambda repressor-like DNA-binding domains"/>
    <property type="match status" value="1"/>
</dbReference>
<dbReference type="GO" id="GO:0000976">
    <property type="term" value="F:transcription cis-regulatory region binding"/>
    <property type="evidence" value="ECO:0007669"/>
    <property type="project" value="TreeGrafter"/>
</dbReference>
<dbReference type="EMBL" id="NBWU01000001">
    <property type="protein sequence ID" value="PCE65795.1"/>
    <property type="molecule type" value="Genomic_DNA"/>
</dbReference>
<evidence type="ECO:0000256" key="2">
    <source>
        <dbReference type="ARBA" id="ARBA00023125"/>
    </source>
</evidence>
<evidence type="ECO:0000313" key="5">
    <source>
        <dbReference type="EMBL" id="PCE65795.1"/>
    </source>
</evidence>
<keyword evidence="3" id="KW-0804">Transcription</keyword>
<dbReference type="InterPro" id="IPR010982">
    <property type="entry name" value="Lambda_DNA-bd_dom_sf"/>
</dbReference>